<proteinExistence type="predicted"/>
<dbReference type="PANTHER" id="PTHR35467:SF2">
    <property type="entry name" value="PROTEIN NEOXANTHIN-DEFICIENT 1"/>
    <property type="match status" value="1"/>
</dbReference>
<name>A0A3S3MV63_9MAGN</name>
<dbReference type="Proteomes" id="UP000283530">
    <property type="component" value="Unassembled WGS sequence"/>
</dbReference>
<dbReference type="PANTHER" id="PTHR35467">
    <property type="match status" value="1"/>
</dbReference>
<dbReference type="InterPro" id="IPR039343">
    <property type="entry name" value="NDX1-like"/>
</dbReference>
<dbReference type="AlphaFoldDB" id="A0A3S3MV63"/>
<organism evidence="1 2">
    <name type="scientific">Cinnamomum micranthum f. kanehirae</name>
    <dbReference type="NCBI Taxonomy" id="337451"/>
    <lineage>
        <taxon>Eukaryota</taxon>
        <taxon>Viridiplantae</taxon>
        <taxon>Streptophyta</taxon>
        <taxon>Embryophyta</taxon>
        <taxon>Tracheophyta</taxon>
        <taxon>Spermatophyta</taxon>
        <taxon>Magnoliopsida</taxon>
        <taxon>Magnoliidae</taxon>
        <taxon>Laurales</taxon>
        <taxon>Lauraceae</taxon>
        <taxon>Cinnamomum</taxon>
    </lineage>
</organism>
<dbReference type="OrthoDB" id="9970474at2759"/>
<gene>
    <name evidence="1" type="ORF">CKAN_00871900</name>
</gene>
<reference evidence="1 2" key="1">
    <citation type="journal article" date="2019" name="Nat. Plants">
        <title>Stout camphor tree genome fills gaps in understanding of flowering plant genome evolution.</title>
        <authorList>
            <person name="Chaw S.M."/>
            <person name="Liu Y.C."/>
            <person name="Wu Y.W."/>
            <person name="Wang H.Y."/>
            <person name="Lin C.I."/>
            <person name="Wu C.S."/>
            <person name="Ke H.M."/>
            <person name="Chang L.Y."/>
            <person name="Hsu C.Y."/>
            <person name="Yang H.T."/>
            <person name="Sudianto E."/>
            <person name="Hsu M.H."/>
            <person name="Wu K.P."/>
            <person name="Wang L.N."/>
            <person name="Leebens-Mack J.H."/>
            <person name="Tsai I.J."/>
        </authorList>
    </citation>
    <scope>NUCLEOTIDE SEQUENCE [LARGE SCALE GENOMIC DNA]</scope>
    <source>
        <strain evidence="2">cv. Chaw 1501</strain>
        <tissue evidence="1">Young leaves</tissue>
    </source>
</reference>
<sequence length="304" mass="33294">MESAQAETKTPSGYTKGPPWLFQGSALYQLHLVKAETARPLIPKGLKLVEAFGYTLGGFFLARYDDSPVGRFDELVVIAGIVWNPPTSCAWAARVLVNSHEACRHGRKEIGLPSHVARFSKRVVAPLKKPLSKPNGFLNMIGLGTASCNKKDHMEIQVTEIKDSGATDFCKINLPTTAAESKSNNKWFGPAIKMSLPSFSGHTEYNPHLLKYSCGIECRVLAVDPAKLSGPTAAAENGQDKRSSRLSFNDNDLGVLTLPQQCHGNPRKQSGSLELFWCADPFKAPDMWRGSISRPKGWRAISEI</sequence>
<evidence type="ECO:0000313" key="2">
    <source>
        <dbReference type="Proteomes" id="UP000283530"/>
    </source>
</evidence>
<dbReference type="SUPFAM" id="SSF160104">
    <property type="entry name" value="Acetoacetate decarboxylase-like"/>
    <property type="match status" value="1"/>
</dbReference>
<protein>
    <submittedName>
        <fullName evidence="1">Protein NEOXANTHIN-DEFICIENT 1 isoform X2</fullName>
    </submittedName>
</protein>
<dbReference type="EMBL" id="QPKB01000003">
    <property type="protein sequence ID" value="RWR80101.1"/>
    <property type="molecule type" value="Genomic_DNA"/>
</dbReference>
<comment type="caution">
    <text evidence="1">The sequence shown here is derived from an EMBL/GenBank/DDBJ whole genome shotgun (WGS) entry which is preliminary data.</text>
</comment>
<evidence type="ECO:0000313" key="1">
    <source>
        <dbReference type="EMBL" id="RWR80101.1"/>
    </source>
</evidence>
<dbReference type="Gene3D" id="2.40.400.10">
    <property type="entry name" value="Acetoacetate decarboxylase-like"/>
    <property type="match status" value="1"/>
</dbReference>
<accession>A0A3S3MV63</accession>
<dbReference type="InterPro" id="IPR023375">
    <property type="entry name" value="ADC_dom_sf"/>
</dbReference>
<keyword evidence="2" id="KW-1185">Reference proteome</keyword>
<dbReference type="STRING" id="337451.A0A3S3MV63"/>